<keyword evidence="9 13" id="KW-0482">Metalloprotease</keyword>
<keyword evidence="8 11" id="KW-1133">Transmembrane helix</keyword>
<dbReference type="GO" id="GO:0004222">
    <property type="term" value="F:metalloendopeptidase activity"/>
    <property type="evidence" value="ECO:0007669"/>
    <property type="project" value="InterPro"/>
</dbReference>
<comment type="cofactor">
    <cofactor evidence="1">
        <name>Zn(2+)</name>
        <dbReference type="ChEBI" id="CHEBI:29105"/>
    </cofactor>
</comment>
<feature type="domain" description="PDZ" evidence="12">
    <location>
        <begin position="106"/>
        <end position="191"/>
    </location>
</feature>
<gene>
    <name evidence="13" type="ORF">COT71_04040</name>
</gene>
<dbReference type="CDD" id="cd06163">
    <property type="entry name" value="S2P-M50_PDZ_RseP-like"/>
    <property type="match status" value="1"/>
</dbReference>
<feature type="transmembrane region" description="Helical" evidence="11">
    <location>
        <begin position="332"/>
        <end position="350"/>
    </location>
</feature>
<dbReference type="GO" id="GO:0006508">
    <property type="term" value="P:proteolysis"/>
    <property type="evidence" value="ECO:0007669"/>
    <property type="project" value="UniProtKB-KW"/>
</dbReference>
<dbReference type="Gene3D" id="2.30.42.10">
    <property type="match status" value="1"/>
</dbReference>
<dbReference type="GO" id="GO:0016020">
    <property type="term" value="C:membrane"/>
    <property type="evidence" value="ECO:0007669"/>
    <property type="project" value="UniProtKB-SubCell"/>
</dbReference>
<keyword evidence="5 11" id="KW-0812">Transmembrane</keyword>
<dbReference type="PANTHER" id="PTHR42837:SF2">
    <property type="entry name" value="MEMBRANE METALLOPROTEASE ARASP2, CHLOROPLASTIC-RELATED"/>
    <property type="match status" value="1"/>
</dbReference>
<evidence type="ECO:0000256" key="5">
    <source>
        <dbReference type="ARBA" id="ARBA00022692"/>
    </source>
</evidence>
<sequence length="358" mass="38489">MLLTIAVFVVLLLVLVLVHEFGHFVAAKAAGCAVSEFAFGFPPRLFSITRGETRYSFNLIPLGGYVKIEGENMDEAAPGPRSFANQPAWRRIGILCAGVFMNMLLAVVLLSVQAAGGVPTVVTDENEGTLRNMHTFIVTVEPGSPGAIAGLQPLDRIAAVGEISRPKIDDVQQLLLERAGGEVPLQIERNGLPTTVTVVPRENPPPGEGAVGIGLQALGLERTPWWRAPAAGVARTGRITAAIYHQFGEIIHQLFTRGTVENTLTGPVGIALYTNEVTRMGLSYVLEFAALISINLALVNSAPFPALDGGRVLFVIIETIAGRRLPRQAERWAHTAGFAVLIVLMVLITVKDIRHFLL</sequence>
<dbReference type="InterPro" id="IPR004387">
    <property type="entry name" value="Pept_M50_Zn"/>
</dbReference>
<comment type="caution">
    <text evidence="13">The sequence shown here is derived from an EMBL/GenBank/DDBJ whole genome shotgun (WGS) entry which is preliminary data.</text>
</comment>
<dbReference type="InterPro" id="IPR001478">
    <property type="entry name" value="PDZ"/>
</dbReference>
<evidence type="ECO:0000256" key="9">
    <source>
        <dbReference type="ARBA" id="ARBA00023049"/>
    </source>
</evidence>
<evidence type="ECO:0000259" key="12">
    <source>
        <dbReference type="SMART" id="SM00228"/>
    </source>
</evidence>
<dbReference type="Pfam" id="PF17820">
    <property type="entry name" value="PDZ_6"/>
    <property type="match status" value="1"/>
</dbReference>
<evidence type="ECO:0000256" key="2">
    <source>
        <dbReference type="ARBA" id="ARBA00004141"/>
    </source>
</evidence>
<feature type="transmembrane region" description="Helical" evidence="11">
    <location>
        <begin position="284"/>
        <end position="304"/>
    </location>
</feature>
<keyword evidence="4 13" id="KW-0645">Protease</keyword>
<evidence type="ECO:0000256" key="3">
    <source>
        <dbReference type="ARBA" id="ARBA00007931"/>
    </source>
</evidence>
<evidence type="ECO:0000256" key="10">
    <source>
        <dbReference type="ARBA" id="ARBA00023136"/>
    </source>
</evidence>
<evidence type="ECO:0000313" key="13">
    <source>
        <dbReference type="EMBL" id="PIT97838.1"/>
    </source>
</evidence>
<comment type="subcellular location">
    <subcellularLocation>
        <location evidence="2">Membrane</location>
        <topology evidence="2">Multi-pass membrane protein</topology>
    </subcellularLocation>
</comment>
<evidence type="ECO:0000256" key="11">
    <source>
        <dbReference type="SAM" id="Phobius"/>
    </source>
</evidence>
<dbReference type="EMBL" id="PEZP01000043">
    <property type="protein sequence ID" value="PIT97838.1"/>
    <property type="molecule type" value="Genomic_DNA"/>
</dbReference>
<evidence type="ECO:0000256" key="1">
    <source>
        <dbReference type="ARBA" id="ARBA00001947"/>
    </source>
</evidence>
<keyword evidence="10 11" id="KW-0472">Membrane</keyword>
<dbReference type="AlphaFoldDB" id="A0A2M6WYH2"/>
<feature type="transmembrane region" description="Helical" evidence="11">
    <location>
        <begin position="92"/>
        <end position="112"/>
    </location>
</feature>
<dbReference type="InterPro" id="IPR008915">
    <property type="entry name" value="Peptidase_M50"/>
</dbReference>
<proteinExistence type="inferred from homology"/>
<dbReference type="Pfam" id="PF02163">
    <property type="entry name" value="Peptidase_M50"/>
    <property type="match status" value="1"/>
</dbReference>
<evidence type="ECO:0000256" key="8">
    <source>
        <dbReference type="ARBA" id="ARBA00022989"/>
    </source>
</evidence>
<keyword evidence="6" id="KW-0378">Hydrolase</keyword>
<evidence type="ECO:0000256" key="4">
    <source>
        <dbReference type="ARBA" id="ARBA00022670"/>
    </source>
</evidence>
<name>A0A2M6WYH2_9BACT</name>
<accession>A0A2M6WYH2</accession>
<comment type="similarity">
    <text evidence="3">Belongs to the peptidase M50B family.</text>
</comment>
<dbReference type="Proteomes" id="UP000230731">
    <property type="component" value="Unassembled WGS sequence"/>
</dbReference>
<protein>
    <submittedName>
        <fullName evidence="13">RIP metalloprotease RseP</fullName>
    </submittedName>
</protein>
<evidence type="ECO:0000256" key="6">
    <source>
        <dbReference type="ARBA" id="ARBA00022801"/>
    </source>
</evidence>
<dbReference type="SUPFAM" id="SSF50156">
    <property type="entry name" value="PDZ domain-like"/>
    <property type="match status" value="1"/>
</dbReference>
<dbReference type="SMART" id="SM00228">
    <property type="entry name" value="PDZ"/>
    <property type="match status" value="1"/>
</dbReference>
<dbReference type="PANTHER" id="PTHR42837">
    <property type="entry name" value="REGULATOR OF SIGMA-E PROTEASE RSEP"/>
    <property type="match status" value="1"/>
</dbReference>
<keyword evidence="7" id="KW-0862">Zinc</keyword>
<dbReference type="InterPro" id="IPR041489">
    <property type="entry name" value="PDZ_6"/>
</dbReference>
<reference evidence="14" key="1">
    <citation type="submission" date="2017-09" db="EMBL/GenBank/DDBJ databases">
        <title>Depth-based differentiation of microbial function through sediment-hosted aquifers and enrichment of novel symbionts in the deep terrestrial subsurface.</title>
        <authorList>
            <person name="Probst A.J."/>
            <person name="Ladd B."/>
            <person name="Jarett J.K."/>
            <person name="Geller-Mcgrath D.E."/>
            <person name="Sieber C.M.K."/>
            <person name="Emerson J.B."/>
            <person name="Anantharaman K."/>
            <person name="Thomas B.C."/>
            <person name="Malmstrom R."/>
            <person name="Stieglmeier M."/>
            <person name="Klingl A."/>
            <person name="Woyke T."/>
            <person name="Ryan C.M."/>
            <person name="Banfield J.F."/>
        </authorList>
    </citation>
    <scope>NUCLEOTIDE SEQUENCE [LARGE SCALE GENOMIC DNA]</scope>
</reference>
<dbReference type="InterPro" id="IPR036034">
    <property type="entry name" value="PDZ_sf"/>
</dbReference>
<evidence type="ECO:0000256" key="7">
    <source>
        <dbReference type="ARBA" id="ARBA00022833"/>
    </source>
</evidence>
<evidence type="ECO:0000313" key="14">
    <source>
        <dbReference type="Proteomes" id="UP000230731"/>
    </source>
</evidence>
<organism evidence="13 14">
    <name type="scientific">Candidatus Andersenbacteria bacterium CG10_big_fil_rev_8_21_14_0_10_54_11</name>
    <dbReference type="NCBI Taxonomy" id="1974485"/>
    <lineage>
        <taxon>Bacteria</taxon>
        <taxon>Candidatus Anderseniibacteriota</taxon>
    </lineage>
</organism>